<dbReference type="Pfam" id="PF00270">
    <property type="entry name" value="DEAD"/>
    <property type="match status" value="1"/>
</dbReference>
<feature type="domain" description="Helicase ATP-binding" evidence="23">
    <location>
        <begin position="49"/>
        <end position="224"/>
    </location>
</feature>
<feature type="domain" description="Helicase C-terminal" evidence="24">
    <location>
        <begin position="397"/>
        <end position="554"/>
    </location>
</feature>
<evidence type="ECO:0000256" key="9">
    <source>
        <dbReference type="ARBA" id="ARBA00022801"/>
    </source>
</evidence>
<evidence type="ECO:0000259" key="22">
    <source>
        <dbReference type="PROSITE" id="PS50821"/>
    </source>
</evidence>
<dbReference type="GO" id="GO:0004386">
    <property type="term" value="F:helicase activity"/>
    <property type="evidence" value="ECO:0007669"/>
    <property type="project" value="UniProtKB-KW"/>
</dbReference>
<keyword evidence="10" id="KW-0347">Helicase</keyword>
<evidence type="ECO:0000259" key="23">
    <source>
        <dbReference type="PROSITE" id="PS51192"/>
    </source>
</evidence>
<comment type="caution">
    <text evidence="26">The sequence shown here is derived from an EMBL/GenBank/DDBJ whole genome shotgun (WGS) entry which is preliminary data.</text>
</comment>
<feature type="domain" description="DRBM" evidence="20">
    <location>
        <begin position="1454"/>
        <end position="1489"/>
    </location>
</feature>
<dbReference type="GO" id="GO:0010267">
    <property type="term" value="P:ta-siRNA processing"/>
    <property type="evidence" value="ECO:0007669"/>
    <property type="project" value="UniProtKB-ARBA"/>
</dbReference>
<dbReference type="SUPFAM" id="SSF52540">
    <property type="entry name" value="P-loop containing nucleoside triphosphate hydrolases"/>
    <property type="match status" value="1"/>
</dbReference>
<evidence type="ECO:0000259" key="20">
    <source>
        <dbReference type="PROSITE" id="PS50137"/>
    </source>
</evidence>
<dbReference type="CDD" id="cd00593">
    <property type="entry name" value="RIBOc"/>
    <property type="match status" value="2"/>
</dbReference>
<dbReference type="Gene3D" id="3.30.160.20">
    <property type="match status" value="1"/>
</dbReference>
<dbReference type="GO" id="GO:0005524">
    <property type="term" value="F:ATP binding"/>
    <property type="evidence" value="ECO:0007669"/>
    <property type="project" value="UniProtKB-KW"/>
</dbReference>
<evidence type="ECO:0000256" key="13">
    <source>
        <dbReference type="ARBA" id="ARBA00022884"/>
    </source>
</evidence>
<dbReference type="Gene3D" id="3.40.50.300">
    <property type="entry name" value="P-loop containing nucleotide triphosphate hydrolases"/>
    <property type="match status" value="2"/>
</dbReference>
<dbReference type="SUPFAM" id="SSF69065">
    <property type="entry name" value="RNase III domain-like"/>
    <property type="match status" value="2"/>
</dbReference>
<evidence type="ECO:0000256" key="5">
    <source>
        <dbReference type="ARBA" id="ARBA00022723"/>
    </source>
</evidence>
<dbReference type="InterPro" id="IPR014720">
    <property type="entry name" value="dsRBD_dom"/>
</dbReference>
<comment type="cofactor">
    <cofactor evidence="2">
        <name>Mg(2+)</name>
        <dbReference type="ChEBI" id="CHEBI:18420"/>
    </cofactor>
</comment>
<dbReference type="InterPro" id="IPR005034">
    <property type="entry name" value="Dicer_dimerisation"/>
</dbReference>
<comment type="similarity">
    <text evidence="17 18">Belongs to the helicase family. Dicer subfamily.</text>
</comment>
<evidence type="ECO:0000256" key="6">
    <source>
        <dbReference type="ARBA" id="ARBA00022737"/>
    </source>
</evidence>
<comment type="cofactor">
    <cofactor evidence="1">
        <name>Mn(2+)</name>
        <dbReference type="ChEBI" id="CHEBI:29035"/>
    </cofactor>
</comment>
<keyword evidence="8" id="KW-0255">Endonuclease</keyword>
<evidence type="ECO:0000256" key="2">
    <source>
        <dbReference type="ARBA" id="ARBA00001946"/>
    </source>
</evidence>
<dbReference type="Gene3D" id="3.30.160.380">
    <property type="entry name" value="Dicer dimerisation domain"/>
    <property type="match status" value="1"/>
</dbReference>
<dbReference type="PROSITE" id="PS00517">
    <property type="entry name" value="RNASE_3_1"/>
    <property type="match status" value="1"/>
</dbReference>
<dbReference type="InterPro" id="IPR011545">
    <property type="entry name" value="DEAD/DEAH_box_helicase_dom"/>
</dbReference>
<evidence type="ECO:0000256" key="18">
    <source>
        <dbReference type="PROSITE-ProRule" id="PRU00657"/>
    </source>
</evidence>
<keyword evidence="12" id="KW-0460">Magnesium</keyword>
<dbReference type="PROSITE" id="PS51194">
    <property type="entry name" value="HELICASE_CTER"/>
    <property type="match status" value="1"/>
</dbReference>
<dbReference type="GO" id="GO:0046872">
    <property type="term" value="F:metal ion binding"/>
    <property type="evidence" value="ECO:0007669"/>
    <property type="project" value="UniProtKB-KW"/>
</dbReference>
<keyword evidence="4" id="KW-0540">Nuclease</keyword>
<dbReference type="Proteomes" id="UP001237642">
    <property type="component" value="Unassembled WGS sequence"/>
</dbReference>
<evidence type="ECO:0000256" key="19">
    <source>
        <dbReference type="SAM" id="MobiDB-lite"/>
    </source>
</evidence>
<dbReference type="InterPro" id="IPR014001">
    <property type="entry name" value="Helicase_ATP-bd"/>
</dbReference>
<dbReference type="Gene3D" id="1.10.1520.10">
    <property type="entry name" value="Ribonuclease III domain"/>
    <property type="match status" value="2"/>
</dbReference>
<dbReference type="GO" id="GO:0005634">
    <property type="term" value="C:nucleus"/>
    <property type="evidence" value="ECO:0007669"/>
    <property type="project" value="UniProtKB-SubCell"/>
</dbReference>
<evidence type="ECO:0000256" key="7">
    <source>
        <dbReference type="ARBA" id="ARBA00022741"/>
    </source>
</evidence>
<dbReference type="PROSITE" id="PS51327">
    <property type="entry name" value="DICER_DSRBF"/>
    <property type="match status" value="1"/>
</dbReference>
<gene>
    <name evidence="26" type="ORF">POM88_012752</name>
</gene>
<dbReference type="InterPro" id="IPR038248">
    <property type="entry name" value="Dicer_dimer_sf"/>
</dbReference>
<dbReference type="Pfam" id="PF00636">
    <property type="entry name" value="Ribonuclease_3"/>
    <property type="match status" value="2"/>
</dbReference>
<dbReference type="Gene3D" id="2.170.260.10">
    <property type="entry name" value="paz domain"/>
    <property type="match status" value="1"/>
</dbReference>
<dbReference type="PROSITE" id="PS51192">
    <property type="entry name" value="HELICASE_ATP_BIND_1"/>
    <property type="match status" value="1"/>
</dbReference>
<feature type="region of interest" description="Disordered" evidence="19">
    <location>
        <begin position="1"/>
        <end position="27"/>
    </location>
</feature>
<name>A0AAD8IXZ8_9APIA</name>
<evidence type="ECO:0000256" key="15">
    <source>
        <dbReference type="ARBA" id="ARBA00023211"/>
    </source>
</evidence>
<keyword evidence="27" id="KW-1185">Reference proteome</keyword>
<dbReference type="GO" id="GO:0003723">
    <property type="term" value="F:RNA binding"/>
    <property type="evidence" value="ECO:0007669"/>
    <property type="project" value="UniProtKB-UniRule"/>
</dbReference>
<accession>A0AAD8IXZ8</accession>
<evidence type="ECO:0000256" key="3">
    <source>
        <dbReference type="ARBA" id="ARBA00004123"/>
    </source>
</evidence>
<dbReference type="SMART" id="SM00535">
    <property type="entry name" value="RIBOc"/>
    <property type="match status" value="2"/>
</dbReference>
<feature type="compositionally biased region" description="Basic and acidic residues" evidence="19">
    <location>
        <begin position="1"/>
        <end position="15"/>
    </location>
</feature>
<dbReference type="InterPro" id="IPR000999">
    <property type="entry name" value="RNase_III_dom"/>
</dbReference>
<dbReference type="SMART" id="SM00490">
    <property type="entry name" value="HELICc"/>
    <property type="match status" value="1"/>
</dbReference>
<feature type="domain" description="RNase III" evidence="21">
    <location>
        <begin position="1038"/>
        <end position="1210"/>
    </location>
</feature>
<keyword evidence="7" id="KW-0547">Nucleotide-binding</keyword>
<evidence type="ECO:0000256" key="11">
    <source>
        <dbReference type="ARBA" id="ARBA00022840"/>
    </source>
</evidence>
<keyword evidence="13 18" id="KW-0694">RNA-binding</keyword>
<dbReference type="Pfam" id="PF00271">
    <property type="entry name" value="Helicase_C"/>
    <property type="match status" value="1"/>
</dbReference>
<evidence type="ECO:0000256" key="10">
    <source>
        <dbReference type="ARBA" id="ARBA00022806"/>
    </source>
</evidence>
<dbReference type="GO" id="GO:0005737">
    <property type="term" value="C:cytoplasm"/>
    <property type="evidence" value="ECO:0007669"/>
    <property type="project" value="TreeGrafter"/>
</dbReference>
<evidence type="ECO:0000256" key="14">
    <source>
        <dbReference type="ARBA" id="ARBA00023158"/>
    </source>
</evidence>
<keyword evidence="6" id="KW-0677">Repeat</keyword>
<keyword evidence="15" id="KW-0464">Manganese</keyword>
<dbReference type="PROSITE" id="PS50821">
    <property type="entry name" value="PAZ"/>
    <property type="match status" value="1"/>
</dbReference>
<feature type="domain" description="PAZ" evidence="22">
    <location>
        <begin position="885"/>
        <end position="1013"/>
    </location>
</feature>
<dbReference type="InterPro" id="IPR001650">
    <property type="entry name" value="Helicase_C-like"/>
</dbReference>
<evidence type="ECO:0000256" key="12">
    <source>
        <dbReference type="ARBA" id="ARBA00022842"/>
    </source>
</evidence>
<dbReference type="PROSITE" id="PS50137">
    <property type="entry name" value="DS_RBD"/>
    <property type="match status" value="1"/>
</dbReference>
<evidence type="ECO:0000256" key="16">
    <source>
        <dbReference type="ARBA" id="ARBA00023242"/>
    </source>
</evidence>
<dbReference type="Pfam" id="PF03368">
    <property type="entry name" value="Dicer_dimer"/>
    <property type="match status" value="1"/>
</dbReference>
<evidence type="ECO:0000256" key="1">
    <source>
        <dbReference type="ARBA" id="ARBA00001936"/>
    </source>
</evidence>
<dbReference type="SUPFAM" id="SSF101690">
    <property type="entry name" value="PAZ domain"/>
    <property type="match status" value="1"/>
</dbReference>
<keyword evidence="5" id="KW-0479">Metal-binding</keyword>
<dbReference type="PANTHER" id="PTHR14950:SF46">
    <property type="entry name" value="ENDORIBONUCLEASE DICER HOMOLOG 3"/>
    <property type="match status" value="1"/>
</dbReference>
<keyword evidence="16" id="KW-0539">Nucleus</keyword>
<evidence type="ECO:0000259" key="25">
    <source>
        <dbReference type="PROSITE" id="PS51327"/>
    </source>
</evidence>
<dbReference type="InterPro" id="IPR036085">
    <property type="entry name" value="PAZ_dom_sf"/>
</dbReference>
<evidence type="ECO:0000259" key="24">
    <source>
        <dbReference type="PROSITE" id="PS51194"/>
    </source>
</evidence>
<evidence type="ECO:0000313" key="26">
    <source>
        <dbReference type="EMBL" id="KAK1393696.1"/>
    </source>
</evidence>
<keyword evidence="9" id="KW-0378">Hydrolase</keyword>
<dbReference type="InterPro" id="IPR003100">
    <property type="entry name" value="PAZ_dom"/>
</dbReference>
<dbReference type="CDD" id="cd18034">
    <property type="entry name" value="DEXHc_dicer"/>
    <property type="match status" value="1"/>
</dbReference>
<keyword evidence="11" id="KW-0067">ATP-binding</keyword>
<dbReference type="FunFam" id="3.40.50.300:FF:000705">
    <property type="entry name" value="Endoribonuclease dicer-like protein"/>
    <property type="match status" value="1"/>
</dbReference>
<dbReference type="CDD" id="cd18802">
    <property type="entry name" value="SF2_C_dicer"/>
    <property type="match status" value="1"/>
</dbReference>
<evidence type="ECO:0000256" key="17">
    <source>
        <dbReference type="ARBA" id="ARBA00035116"/>
    </source>
</evidence>
<dbReference type="FunFam" id="3.30.160.380:FF:000001">
    <property type="entry name" value="Endoribonuclease dicer-like 1"/>
    <property type="match status" value="1"/>
</dbReference>
<dbReference type="SMART" id="SM00487">
    <property type="entry name" value="DEXDc"/>
    <property type="match status" value="1"/>
</dbReference>
<dbReference type="FunFam" id="1.10.1520.10:FF:000008">
    <property type="entry name" value="Dicer-like 104"/>
    <property type="match status" value="1"/>
</dbReference>
<dbReference type="FunFam" id="3.40.50.300:FF:000420">
    <property type="entry name" value="Endoribonuclease dicer-like 1"/>
    <property type="match status" value="1"/>
</dbReference>
<comment type="subcellular location">
    <subcellularLocation>
        <location evidence="3">Nucleus</location>
    </subcellularLocation>
</comment>
<evidence type="ECO:0000259" key="21">
    <source>
        <dbReference type="PROSITE" id="PS50142"/>
    </source>
</evidence>
<sequence>MQTSEADKVSKKRSFDSFNNSPSVAPMENMDVDSSSLLRFKPRKYQKKVFEVAKKRNTIANLDTGAGKTLISVMLINDVAKSVKLSGEKRLIVFLAPTVALVHQQYNVIKDNTELEVDEYYGAKGVDFWDAGSWEKEINRNDVMVMTPQILLDALRKAFLKFEIICLLVLDECHRATGNHPYARLMKEFYHNSEEKPKVFGMTASPVIKKGVSSISDSEHQLSELESMLDSQIYSIDSKAEKESVIPSATELFRFYDPAVCSSSDLKRKLESTWLKFDGSLLRLQASLPDSFRDMDDKQKSLRSRMSNIHQKILYCIDDLGLICAFEAIKILTQNSHDVNTDCDFFMESSLQFKYYLEEVLHLVEESLPQGHESLLDAGYDYSKTVATCIISPKLYELLQFFQSFGEAKQLLCLVFVDQIITAKVIERVFKKITCLSHFSASYLTGTSNSVDALTPKLQKETLESFRSGKVNLLFTTDVVEEGIDVPNCSIVIRFDLPTTVRSYVQSRGRARQNNSQYVMMLERGNLKQRKQMFDIIQSEYLMRDTALNREEDASILKPCNTKDTSTYVVALTGASVTAHSSVSVIYRYCEKLPHDKYFTPRPIFQISSSENLYQCVLTLPANAAFKSLTGPFCRSYNLSKQLVCLAACKKLHELGALNDHLLPVNEQPEKNDSIVKNKGLSAGTTRRKELHGTTCIQALSGTWSEMIDNTDFFAYKLDFVCDIPDEHYSSFTLLVESKLEDDVANLEVDLYLVDRVVKSSVSSCGRIVLNAEQVRKSKCFQEFFFNGIFGKLFISSKSKKGRRFLLQSDVSLWNPSYMYLLLPLEFGNISSQETWKIDWSIIETCGSAIEFLKINAWLSVEQSGSVIRGSENNDVTGSDVSCVGNIHFANGVLPILNIKDMVVLSVHTGRLYSVIEVLLDTSADSNFDGYSDEAPINYTSFTDYFQKQYGISLVRPAQPLLLLKQSHKAHNLLVDFKEGYLSENKKETSSKKVERKPYDLVRMPPELLVFVDVGLSVFKSVYLLPSIVHRLESLMLASQLREEIHSDCGNFQISSSLILEALTTMKCHESFSMERLELLGDSVLKYATSCYLFLKYPNKHEGQLSDCRTNVVRNSTLHKLGTDKKIQGYIRDSPFDPRRWTAPGQQSIRLFPCEHGVDTADVPLDSKFITEDTNVMVGKCCDKGHRWMGSKTISDCVEALIGAYYVGGGLVASIQLMKWLGMDVEVQHSLLDEAIINASFHLYSPKAVEIGIVESKLEYQFLVKGLLLEAITHASGDQAVAHGYCYQRLEFLGDSVLDLLITWYLYQRHKDIDPGDLTDLRSASVNNEKFAEAAVRKNLHLQLQHSSGLLSAQILKFARFVSGSYISNTTSPAAKCPKALGDLVESIAGAILIDSRLNLELVWRIFKPILSPIVTPDKLELPPLRELVELCDSLGLFVKDNCLTKGAGVLAELSVQLKDTRLVRQGSGQSRKAAKAQAAVQLLKDLEGRGISRRKQIKDAVVASSPLNSAITICNEACPEASTKFSSPKRHKACDMQTKTQIPSAYGSKTNILVLESISMSKGGPRRALYDVCKKQQWPLPNFETTEEKSRFPIEIGEGPEMRQGFSSFVSQITLTIPNQDVIVLSGHPRADKKSSFDSACLSMLSELEQRGLLSIGKS</sequence>
<evidence type="ECO:0000313" key="27">
    <source>
        <dbReference type="Proteomes" id="UP001237642"/>
    </source>
</evidence>
<feature type="domain" description="Dicer dsRNA-binding fold" evidence="25">
    <location>
        <begin position="582"/>
        <end position="672"/>
    </location>
</feature>
<dbReference type="EMBL" id="JAUIZM010000003">
    <property type="protein sequence ID" value="KAK1393696.1"/>
    <property type="molecule type" value="Genomic_DNA"/>
</dbReference>
<evidence type="ECO:0000256" key="8">
    <source>
        <dbReference type="ARBA" id="ARBA00022759"/>
    </source>
</evidence>
<dbReference type="SMART" id="SM00949">
    <property type="entry name" value="PAZ"/>
    <property type="match status" value="1"/>
</dbReference>
<reference evidence="26" key="2">
    <citation type="submission" date="2023-05" db="EMBL/GenBank/DDBJ databases">
        <authorList>
            <person name="Schelkunov M.I."/>
        </authorList>
    </citation>
    <scope>NUCLEOTIDE SEQUENCE</scope>
    <source>
        <strain evidence="26">Hsosn_3</strain>
        <tissue evidence="26">Leaf</tissue>
    </source>
</reference>
<organism evidence="26 27">
    <name type="scientific">Heracleum sosnowskyi</name>
    <dbReference type="NCBI Taxonomy" id="360622"/>
    <lineage>
        <taxon>Eukaryota</taxon>
        <taxon>Viridiplantae</taxon>
        <taxon>Streptophyta</taxon>
        <taxon>Embryophyta</taxon>
        <taxon>Tracheophyta</taxon>
        <taxon>Spermatophyta</taxon>
        <taxon>Magnoliopsida</taxon>
        <taxon>eudicotyledons</taxon>
        <taxon>Gunneridae</taxon>
        <taxon>Pentapetalae</taxon>
        <taxon>asterids</taxon>
        <taxon>campanulids</taxon>
        <taxon>Apiales</taxon>
        <taxon>Apiaceae</taxon>
        <taxon>Apioideae</taxon>
        <taxon>apioid superclade</taxon>
        <taxon>Tordylieae</taxon>
        <taxon>Tordyliinae</taxon>
        <taxon>Heracleum</taxon>
    </lineage>
</organism>
<dbReference type="GO" id="GO:0004525">
    <property type="term" value="F:ribonuclease III activity"/>
    <property type="evidence" value="ECO:0007669"/>
    <property type="project" value="InterPro"/>
</dbReference>
<proteinExistence type="inferred from homology"/>
<evidence type="ECO:0000256" key="4">
    <source>
        <dbReference type="ARBA" id="ARBA00022722"/>
    </source>
</evidence>
<dbReference type="PROSITE" id="PS50142">
    <property type="entry name" value="RNASE_3_2"/>
    <property type="match status" value="2"/>
</dbReference>
<dbReference type="FunFam" id="1.10.1520.10:FF:000004">
    <property type="entry name" value="Endoribonuclease dicer-like 1"/>
    <property type="match status" value="1"/>
</dbReference>
<protein>
    <submittedName>
        <fullName evidence="26">Endoribonuclease Dicer-like</fullName>
    </submittedName>
</protein>
<dbReference type="InterPro" id="IPR027417">
    <property type="entry name" value="P-loop_NTPase"/>
</dbReference>
<keyword evidence="14" id="KW-0943">RNA-mediated gene silencing</keyword>
<feature type="domain" description="RNase III" evidence="21">
    <location>
        <begin position="1251"/>
        <end position="1397"/>
    </location>
</feature>
<dbReference type="Pfam" id="PF02170">
    <property type="entry name" value="PAZ"/>
    <property type="match status" value="1"/>
</dbReference>
<dbReference type="PANTHER" id="PTHR14950">
    <property type="entry name" value="DICER-RELATED"/>
    <property type="match status" value="1"/>
</dbReference>
<reference evidence="26" key="1">
    <citation type="submission" date="2023-02" db="EMBL/GenBank/DDBJ databases">
        <title>Genome of toxic invasive species Heracleum sosnowskyi carries increased number of genes despite the absence of recent whole-genome duplications.</title>
        <authorList>
            <person name="Schelkunov M."/>
            <person name="Shtratnikova V."/>
            <person name="Makarenko M."/>
            <person name="Klepikova A."/>
            <person name="Omelchenko D."/>
            <person name="Novikova G."/>
            <person name="Obukhova E."/>
            <person name="Bogdanov V."/>
            <person name="Penin A."/>
            <person name="Logacheva M."/>
        </authorList>
    </citation>
    <scope>NUCLEOTIDE SEQUENCE</scope>
    <source>
        <strain evidence="26">Hsosn_3</strain>
        <tissue evidence="26">Leaf</tissue>
    </source>
</reference>
<dbReference type="InterPro" id="IPR036389">
    <property type="entry name" value="RNase_III_sf"/>
</dbReference>